<evidence type="ECO:0000313" key="2">
    <source>
        <dbReference type="Proteomes" id="UP000054632"/>
    </source>
</evidence>
<organism evidence="1 2">
    <name type="scientific">Trichinella pseudospiralis</name>
    <name type="common">Parasitic roundworm</name>
    <dbReference type="NCBI Taxonomy" id="6337"/>
    <lineage>
        <taxon>Eukaryota</taxon>
        <taxon>Metazoa</taxon>
        <taxon>Ecdysozoa</taxon>
        <taxon>Nematoda</taxon>
        <taxon>Enoplea</taxon>
        <taxon>Dorylaimia</taxon>
        <taxon>Trichinellida</taxon>
        <taxon>Trichinellidae</taxon>
        <taxon>Trichinella</taxon>
    </lineage>
</organism>
<comment type="caution">
    <text evidence="1">The sequence shown here is derived from an EMBL/GenBank/DDBJ whole genome shotgun (WGS) entry which is preliminary data.</text>
</comment>
<dbReference type="AlphaFoldDB" id="A0A0V1E1C5"/>
<reference evidence="1 2" key="1">
    <citation type="submission" date="2015-01" db="EMBL/GenBank/DDBJ databases">
        <title>Evolution of Trichinella species and genotypes.</title>
        <authorList>
            <person name="Korhonen P.K."/>
            <person name="Edoardo P."/>
            <person name="Giuseppe L.R."/>
            <person name="Gasser R.B."/>
        </authorList>
    </citation>
    <scope>NUCLEOTIDE SEQUENCE [LARGE SCALE GENOMIC DNA]</scope>
    <source>
        <strain evidence="1">ISS13</strain>
    </source>
</reference>
<name>A0A0V1E1C5_TRIPS</name>
<accession>A0A0V1E1C5</accession>
<gene>
    <name evidence="1" type="ORF">T4A_12282</name>
</gene>
<dbReference type="Proteomes" id="UP000054632">
    <property type="component" value="Unassembled WGS sequence"/>
</dbReference>
<feature type="non-terminal residue" evidence="1">
    <location>
        <position position="68"/>
    </location>
</feature>
<proteinExistence type="predicted"/>
<sequence>MRLCLLCSEIIAQLYGNLCPEKSYKRFTHVDLSWELYPSYLKYTNEFRNVEFAKTVHALQERTLSSSQ</sequence>
<evidence type="ECO:0000313" key="1">
    <source>
        <dbReference type="EMBL" id="KRY67524.1"/>
    </source>
</evidence>
<protein>
    <submittedName>
        <fullName evidence="1">Uncharacterized protein</fullName>
    </submittedName>
</protein>
<dbReference type="EMBL" id="JYDR01000134">
    <property type="protein sequence ID" value="KRY67524.1"/>
    <property type="molecule type" value="Genomic_DNA"/>
</dbReference>